<dbReference type="Proteomes" id="UP000315037">
    <property type="component" value="Unassembled WGS sequence"/>
</dbReference>
<dbReference type="SUPFAM" id="SSF111369">
    <property type="entry name" value="HlyD-like secretion proteins"/>
    <property type="match status" value="2"/>
</dbReference>
<protein>
    <submittedName>
        <fullName evidence="3">HlyD family secretion protein</fullName>
    </submittedName>
</protein>
<feature type="region of interest" description="Disordered" evidence="1">
    <location>
        <begin position="343"/>
        <end position="362"/>
    </location>
</feature>
<dbReference type="Pfam" id="PF25917">
    <property type="entry name" value="BSH_RND"/>
    <property type="match status" value="1"/>
</dbReference>
<dbReference type="EMBL" id="SORZ01000001">
    <property type="protein sequence ID" value="TPW35593.1"/>
    <property type="molecule type" value="Genomic_DNA"/>
</dbReference>
<dbReference type="PANTHER" id="PTHR30386:SF24">
    <property type="entry name" value="MULTIDRUG RESISTANCE EFFLUX PUMP"/>
    <property type="match status" value="1"/>
</dbReference>
<evidence type="ECO:0000313" key="3">
    <source>
        <dbReference type="EMBL" id="TPW35593.1"/>
    </source>
</evidence>
<dbReference type="Gene3D" id="2.40.50.100">
    <property type="match status" value="1"/>
</dbReference>
<gene>
    <name evidence="3" type="ORF">E3202_01045</name>
</gene>
<name>A0A506UR70_9PROT</name>
<feature type="domain" description="Multidrug resistance protein MdtA-like barrel-sandwich hybrid" evidence="2">
    <location>
        <begin position="53"/>
        <end position="246"/>
    </location>
</feature>
<evidence type="ECO:0000313" key="4">
    <source>
        <dbReference type="Proteomes" id="UP000315037"/>
    </source>
</evidence>
<dbReference type="RefSeq" id="WP_165600086.1">
    <property type="nucleotide sequence ID" value="NZ_SORZ01000001.1"/>
</dbReference>
<dbReference type="PRINTS" id="PR01490">
    <property type="entry name" value="RTXTOXIND"/>
</dbReference>
<evidence type="ECO:0000256" key="1">
    <source>
        <dbReference type="SAM" id="MobiDB-lite"/>
    </source>
</evidence>
<evidence type="ECO:0000259" key="2">
    <source>
        <dbReference type="Pfam" id="PF25917"/>
    </source>
</evidence>
<comment type="caution">
    <text evidence="3">The sequence shown here is derived from an EMBL/GenBank/DDBJ whole genome shotgun (WGS) entry which is preliminary data.</text>
</comment>
<organism evidence="3 4">
    <name type="scientific">Oecophyllibacter saccharovorans</name>
    <dbReference type="NCBI Taxonomy" id="2558360"/>
    <lineage>
        <taxon>Bacteria</taxon>
        <taxon>Pseudomonadati</taxon>
        <taxon>Pseudomonadota</taxon>
        <taxon>Alphaproteobacteria</taxon>
        <taxon>Acetobacterales</taxon>
        <taxon>Acetobacteraceae</taxon>
        <taxon>Oecophyllibacter</taxon>
    </lineage>
</organism>
<proteinExistence type="predicted"/>
<dbReference type="PANTHER" id="PTHR30386">
    <property type="entry name" value="MEMBRANE FUSION SUBUNIT OF EMRAB-TOLC MULTIDRUG EFFLUX PUMP"/>
    <property type="match status" value="1"/>
</dbReference>
<keyword evidence="4" id="KW-1185">Reference proteome</keyword>
<dbReference type="InterPro" id="IPR050739">
    <property type="entry name" value="MFP"/>
</dbReference>
<reference evidence="3 4" key="1">
    <citation type="submission" date="2019-03" db="EMBL/GenBank/DDBJ databases">
        <title>The complete genome sequence of Neokomagataea sp. Jb2 NBRC113641.</title>
        <authorList>
            <person name="Chua K.-O."/>
            <person name="Chan K.-G."/>
            <person name="See-Too W.-S."/>
        </authorList>
    </citation>
    <scope>NUCLEOTIDE SEQUENCE [LARGE SCALE GENOMIC DNA]</scope>
    <source>
        <strain evidence="3 4">Jb2</strain>
    </source>
</reference>
<dbReference type="AlphaFoldDB" id="A0A506UR70"/>
<accession>A0A506UR70</accession>
<sequence>MSRTRLLSVLATATVLGVVAWGADRLILGDGLFGPASSVETNDAYVTADFTLVAPKVAGRIDRVIAQDNERVRKGEELAHIEDDDYRASLMVAQGKTGAARADVDNLLAALERQKAVIAGTQANVQADEAALTFAQQNSRRYQTLSIGGAATTEQQQSAATQRRTAQATLVRDQASVKAAEREMGIITAQLARARSVLMRTEGEEKQAELDLSYCTIPAPFSGVVGARGVRVGAYVMRGTALMAVVPVQEAYVLANFQETQLTHVLPGQKALIWIDTFPDHPLHAHVDSIPPATGVAFAPIQPDNATGNFTKVVQRLPVKLVFDAGQPLTKRVRVGMSAEVRIDTSSRPEGPHAEDTRYGWN</sequence>
<dbReference type="InterPro" id="IPR058625">
    <property type="entry name" value="MdtA-like_BSH"/>
</dbReference>
<dbReference type="Gene3D" id="2.40.30.170">
    <property type="match status" value="1"/>
</dbReference>